<organism evidence="4 5">
    <name type="scientific">Gossypium arboreum</name>
    <name type="common">Tree cotton</name>
    <name type="synonym">Gossypium nanking</name>
    <dbReference type="NCBI Taxonomy" id="29729"/>
    <lineage>
        <taxon>Eukaryota</taxon>
        <taxon>Viridiplantae</taxon>
        <taxon>Streptophyta</taxon>
        <taxon>Embryophyta</taxon>
        <taxon>Tracheophyta</taxon>
        <taxon>Spermatophyta</taxon>
        <taxon>Magnoliopsida</taxon>
        <taxon>eudicotyledons</taxon>
        <taxon>Gunneridae</taxon>
        <taxon>Pentapetalae</taxon>
        <taxon>rosids</taxon>
        <taxon>malvids</taxon>
        <taxon>Malvales</taxon>
        <taxon>Malvaceae</taxon>
        <taxon>Malvoideae</taxon>
        <taxon>Gossypium</taxon>
    </lineage>
</organism>
<keyword evidence="5" id="KW-1185">Reference proteome</keyword>
<evidence type="ECO:0000256" key="2">
    <source>
        <dbReference type="SAM" id="Phobius"/>
    </source>
</evidence>
<dbReference type="InterPro" id="IPR053192">
    <property type="entry name" value="Vacuole_Formation_Reg"/>
</dbReference>
<proteinExistence type="predicted"/>
<sequence length="270" mass="31451">MAMELLIAQGVGRRCQLHVLAVRSAVGFTSIRHVPRHLWSLIILFIATILSCFCRIHLTLLTQDDKSLDIPVNSITKVLETNDDGEATVIEHFTHKHYLMLSDNIREHGHKHPLLFYYDYEEQCSACGRDIIRAFRCKDCNLELCNRCVLRPIRVKHKCDEHLLTLTYDKISDYVKCHYCDICEKERDPKHWFYHCKTCDTSVHVDCVLGKYSFIKLGSTYNEGNHEHPLTFVKKIYYYPECVECGDPCEDLSLECAESGCNYIAHWKCR</sequence>
<dbReference type="SUPFAM" id="SSF57889">
    <property type="entry name" value="Cysteine-rich domain"/>
    <property type="match status" value="1"/>
</dbReference>
<dbReference type="Pfam" id="PF03107">
    <property type="entry name" value="C1_2"/>
    <property type="match status" value="1"/>
</dbReference>
<feature type="domain" description="DC1" evidence="3">
    <location>
        <begin position="159"/>
        <end position="208"/>
    </location>
</feature>
<keyword evidence="2" id="KW-0812">Transmembrane</keyword>
<dbReference type="PANTHER" id="PTHR32410">
    <property type="entry name" value="CYSTEINE/HISTIDINE-RICH C1 DOMAIN FAMILY PROTEIN"/>
    <property type="match status" value="1"/>
</dbReference>
<feature type="transmembrane region" description="Helical" evidence="2">
    <location>
        <begin position="38"/>
        <end position="58"/>
    </location>
</feature>
<gene>
    <name evidence="4" type="ORF">F383_32778</name>
</gene>
<reference evidence="5" key="1">
    <citation type="submission" date="2014-09" db="EMBL/GenBank/DDBJ databases">
        <authorList>
            <person name="Mudge J."/>
            <person name="Ramaraj T."/>
            <person name="Lindquist I.E."/>
            <person name="Bharti A.K."/>
            <person name="Sundararajan A."/>
            <person name="Cameron C.T."/>
            <person name="Woodward J.E."/>
            <person name="May G.D."/>
            <person name="Brubaker C."/>
            <person name="Broadhvest J."/>
            <person name="Wilkins T.A."/>
        </authorList>
    </citation>
    <scope>NUCLEOTIDE SEQUENCE</scope>
    <source>
        <strain evidence="5">cv. AKA8401</strain>
    </source>
</reference>
<dbReference type="EMBL" id="KN432215">
    <property type="protein sequence ID" value="KHG25373.1"/>
    <property type="molecule type" value="Genomic_DNA"/>
</dbReference>
<dbReference type="Proteomes" id="UP000032142">
    <property type="component" value="Unassembled WGS sequence"/>
</dbReference>
<accession>A0A0B0PFZ2</accession>
<dbReference type="InterPro" id="IPR004146">
    <property type="entry name" value="DC1"/>
</dbReference>
<dbReference type="AlphaFoldDB" id="A0A0B0PFZ2"/>
<dbReference type="PANTHER" id="PTHR32410:SF169">
    <property type="entry name" value="C1 DOMAIN FAMILY PROTEIN, PUTATIVE-RELATED"/>
    <property type="match status" value="1"/>
</dbReference>
<name>A0A0B0PFZ2_GOSAR</name>
<dbReference type="InterPro" id="IPR046349">
    <property type="entry name" value="C1-like_sf"/>
</dbReference>
<keyword evidence="1" id="KW-0677">Repeat</keyword>
<evidence type="ECO:0000313" key="4">
    <source>
        <dbReference type="EMBL" id="KHG25373.1"/>
    </source>
</evidence>
<keyword evidence="2" id="KW-0472">Membrane</keyword>
<protein>
    <submittedName>
        <fullName evidence="4">Transcription intermediary factor 1-beta</fullName>
    </submittedName>
</protein>
<keyword evidence="2" id="KW-1133">Transmembrane helix</keyword>
<evidence type="ECO:0000256" key="1">
    <source>
        <dbReference type="ARBA" id="ARBA00022737"/>
    </source>
</evidence>
<evidence type="ECO:0000313" key="5">
    <source>
        <dbReference type="Proteomes" id="UP000032142"/>
    </source>
</evidence>
<evidence type="ECO:0000259" key="3">
    <source>
        <dbReference type="Pfam" id="PF03107"/>
    </source>
</evidence>